<organism evidence="1 2">
    <name type="scientific">Alienimonas chondri</name>
    <dbReference type="NCBI Taxonomy" id="2681879"/>
    <lineage>
        <taxon>Bacteria</taxon>
        <taxon>Pseudomonadati</taxon>
        <taxon>Planctomycetota</taxon>
        <taxon>Planctomycetia</taxon>
        <taxon>Planctomycetales</taxon>
        <taxon>Planctomycetaceae</taxon>
        <taxon>Alienimonas</taxon>
    </lineage>
</organism>
<protein>
    <recommendedName>
        <fullName evidence="3">Alpha/beta hydrolase family protein DUF1100</fullName>
    </recommendedName>
</protein>
<name>A0ABX1VH01_9PLAN</name>
<evidence type="ECO:0000313" key="2">
    <source>
        <dbReference type="Proteomes" id="UP000609651"/>
    </source>
</evidence>
<evidence type="ECO:0008006" key="3">
    <source>
        <dbReference type="Google" id="ProtNLM"/>
    </source>
</evidence>
<dbReference type="EMBL" id="WTPX01000060">
    <property type="protein sequence ID" value="NNJ26071.1"/>
    <property type="molecule type" value="Genomic_DNA"/>
</dbReference>
<gene>
    <name evidence="1" type="ORF">LzC2_21500</name>
</gene>
<comment type="caution">
    <text evidence="1">The sequence shown here is derived from an EMBL/GenBank/DDBJ whole genome shotgun (WGS) entry which is preliminary data.</text>
</comment>
<evidence type="ECO:0000313" key="1">
    <source>
        <dbReference type="EMBL" id="NNJ26071.1"/>
    </source>
</evidence>
<dbReference type="Proteomes" id="UP000609651">
    <property type="component" value="Unassembled WGS sequence"/>
</dbReference>
<dbReference type="InterPro" id="IPR029058">
    <property type="entry name" value="AB_hydrolase_fold"/>
</dbReference>
<keyword evidence="2" id="KW-1185">Reference proteome</keyword>
<proteinExistence type="predicted"/>
<dbReference type="Gene3D" id="3.40.50.1820">
    <property type="entry name" value="alpha/beta hydrolase"/>
    <property type="match status" value="1"/>
</dbReference>
<dbReference type="SUPFAM" id="SSF53474">
    <property type="entry name" value="alpha/beta-Hydrolases"/>
    <property type="match status" value="1"/>
</dbReference>
<reference evidence="1 2" key="1">
    <citation type="journal article" date="2020" name="Syst. Appl. Microbiol.">
        <title>Alienimonas chondri sp. nov., a novel planctomycete isolated from the biofilm of the red alga Chondrus crispus.</title>
        <authorList>
            <person name="Vitorino I."/>
            <person name="Albuquerque L."/>
            <person name="Wiegand S."/>
            <person name="Kallscheuer N."/>
            <person name="da Costa M.S."/>
            <person name="Lobo-da-Cunha A."/>
            <person name="Jogler C."/>
            <person name="Lage O.M."/>
        </authorList>
    </citation>
    <scope>NUCLEOTIDE SEQUENCE [LARGE SCALE GENOMIC DNA]</scope>
    <source>
        <strain evidence="1 2">LzC2</strain>
    </source>
</reference>
<accession>A0ABX1VH01</accession>
<sequence length="388" mass="41501">MGIEPGSRMIARVFRRLASHLSDEFAGLGLLYGVMRHRGLPPRLGPASGVDVNELLSGDPARLFGPLPGTVHLRACSDPLAAAEADRVAGCAEVRDFAFPSSEATEFEVNDSVRGRLWRAERGDRPRRVVLVVDGVMQASFGNIRAFARTCCPAGIDVATIDLPFNHRRTPEGFRPGQLILGGDLPHMLSVLRQAVRDTATTFRGLADGGEYPGGVGLAGISFGGWTVLQTAALLGSIWKGEASRGPRWVCGVCPAADLLLALTDGGAIVRAARRNLRLSRDDLARLAPVAASIRPGAFPRPVPADPSETNGDGANRVMLHAGRFDRFVPNHAIERLAAAWEGELTWHRTGHMGLAAAPPYLKAVAEPWTRDLLWQGGGAPVWSSESE</sequence>